<dbReference type="InterPro" id="IPR027450">
    <property type="entry name" value="AlkB-like"/>
</dbReference>
<sequence length="334" mass="37289">MKDKKAYEYLAKSGAEISSTPTRAVCLVNAGNQQGIAVDDFEAACSLLGKIAYLLNFPGKTYCVVIYEGLECAIDAHKALAGRACTLLKRTYSKEASIPLLVEYLIEDSIQLPVPATVQDARAVPGLVVVENFITAEEESTLKQCLDRYKWEPLSRRRVQHHGIRFNYSTNRHADDSMPGFPQEVQDIIIGKLRRMKSLNPVDEVSPVEPVPVPDQLTVNEYKPGAGISAHVDTHSPFRGAIISVSLCGRVVMEFKHRDGRAMSVLVPARSLVAFTGEVRYDWTHAITETRFDYVDNSFRERQFRISLTFRETKSTPCDCNYPHLCDSVGSTQL</sequence>
<accession>A0A0L0GF86</accession>
<dbReference type="eggNOG" id="KOG4176">
    <property type="taxonomic scope" value="Eukaryota"/>
</dbReference>
<gene>
    <name evidence="2" type="ORF">SARC_00350</name>
</gene>
<evidence type="ECO:0000313" key="3">
    <source>
        <dbReference type="Proteomes" id="UP000054560"/>
    </source>
</evidence>
<dbReference type="GO" id="GO:0016491">
    <property type="term" value="F:oxidoreductase activity"/>
    <property type="evidence" value="ECO:0007669"/>
    <property type="project" value="TreeGrafter"/>
</dbReference>
<dbReference type="PANTHER" id="PTHR12463">
    <property type="entry name" value="OXYGENASE-RELATED"/>
    <property type="match status" value="1"/>
</dbReference>
<evidence type="ECO:0000259" key="1">
    <source>
        <dbReference type="PROSITE" id="PS51471"/>
    </source>
</evidence>
<dbReference type="EMBL" id="KQ241606">
    <property type="protein sequence ID" value="KNC87526.1"/>
    <property type="molecule type" value="Genomic_DNA"/>
</dbReference>
<name>A0A0L0GF86_9EUKA</name>
<dbReference type="InterPro" id="IPR012677">
    <property type="entry name" value="Nucleotide-bd_a/b_plait_sf"/>
</dbReference>
<proteinExistence type="predicted"/>
<dbReference type="GO" id="GO:0070988">
    <property type="term" value="P:demethylation"/>
    <property type="evidence" value="ECO:0007669"/>
    <property type="project" value="InterPro"/>
</dbReference>
<dbReference type="InterPro" id="IPR032857">
    <property type="entry name" value="ALKBH4"/>
</dbReference>
<feature type="domain" description="Fe2OG dioxygenase" evidence="1">
    <location>
        <begin position="213"/>
        <end position="314"/>
    </location>
</feature>
<keyword evidence="3" id="KW-1185">Reference proteome</keyword>
<evidence type="ECO:0000313" key="2">
    <source>
        <dbReference type="EMBL" id="KNC87526.1"/>
    </source>
</evidence>
<dbReference type="STRING" id="667725.A0A0L0GF86"/>
<organism evidence="2 3">
    <name type="scientific">Sphaeroforma arctica JP610</name>
    <dbReference type="NCBI Taxonomy" id="667725"/>
    <lineage>
        <taxon>Eukaryota</taxon>
        <taxon>Ichthyosporea</taxon>
        <taxon>Ichthyophonida</taxon>
        <taxon>Sphaeroforma</taxon>
    </lineage>
</organism>
<dbReference type="InterPro" id="IPR005123">
    <property type="entry name" value="Oxoglu/Fe-dep_dioxygenase_dom"/>
</dbReference>
<dbReference type="Pfam" id="PF13532">
    <property type="entry name" value="2OG-FeII_Oxy_2"/>
    <property type="match status" value="1"/>
</dbReference>
<dbReference type="GeneID" id="25900854"/>
<protein>
    <recommendedName>
        <fullName evidence="1">Fe2OG dioxygenase domain-containing protein</fullName>
    </recommendedName>
</protein>
<dbReference type="Gene3D" id="3.30.70.330">
    <property type="match status" value="1"/>
</dbReference>
<dbReference type="OrthoDB" id="271595at2759"/>
<dbReference type="InterPro" id="IPR037151">
    <property type="entry name" value="AlkB-like_sf"/>
</dbReference>
<dbReference type="PANTHER" id="PTHR12463:SF1">
    <property type="entry name" value="2-OXOGLUTARATE AND FE-DEPENDENT OXYGENASE FAMILY PROTEIN"/>
    <property type="match status" value="1"/>
</dbReference>
<dbReference type="Gene3D" id="2.60.120.590">
    <property type="entry name" value="Alpha-ketoglutarate-dependent dioxygenase AlkB-like"/>
    <property type="match status" value="1"/>
</dbReference>
<dbReference type="PROSITE" id="PS51471">
    <property type="entry name" value="FE2OG_OXY"/>
    <property type="match status" value="1"/>
</dbReference>
<dbReference type="AlphaFoldDB" id="A0A0L0GF86"/>
<reference evidence="2 3" key="1">
    <citation type="submission" date="2011-02" db="EMBL/GenBank/DDBJ databases">
        <title>The Genome Sequence of Sphaeroforma arctica JP610.</title>
        <authorList>
            <consortium name="The Broad Institute Genome Sequencing Platform"/>
            <person name="Russ C."/>
            <person name="Cuomo C."/>
            <person name="Young S.K."/>
            <person name="Zeng Q."/>
            <person name="Gargeya S."/>
            <person name="Alvarado L."/>
            <person name="Berlin A."/>
            <person name="Chapman S.B."/>
            <person name="Chen Z."/>
            <person name="Freedman E."/>
            <person name="Gellesch M."/>
            <person name="Goldberg J."/>
            <person name="Griggs A."/>
            <person name="Gujja S."/>
            <person name="Heilman E."/>
            <person name="Heiman D."/>
            <person name="Howarth C."/>
            <person name="Mehta T."/>
            <person name="Neiman D."/>
            <person name="Pearson M."/>
            <person name="Roberts A."/>
            <person name="Saif S."/>
            <person name="Shea T."/>
            <person name="Shenoy N."/>
            <person name="Sisk P."/>
            <person name="Stolte C."/>
            <person name="Sykes S."/>
            <person name="White J."/>
            <person name="Yandava C."/>
            <person name="Burger G."/>
            <person name="Gray M.W."/>
            <person name="Holland P.W.H."/>
            <person name="King N."/>
            <person name="Lang F.B.F."/>
            <person name="Roger A.J."/>
            <person name="Ruiz-Trillo I."/>
            <person name="Haas B."/>
            <person name="Nusbaum C."/>
            <person name="Birren B."/>
        </authorList>
    </citation>
    <scope>NUCLEOTIDE SEQUENCE [LARGE SCALE GENOMIC DNA]</scope>
    <source>
        <strain evidence="2 3">JP610</strain>
    </source>
</reference>
<dbReference type="SUPFAM" id="SSF51197">
    <property type="entry name" value="Clavaminate synthase-like"/>
    <property type="match status" value="1"/>
</dbReference>
<dbReference type="RefSeq" id="XP_014161428.1">
    <property type="nucleotide sequence ID" value="XM_014305953.1"/>
</dbReference>
<dbReference type="GO" id="GO:0032451">
    <property type="term" value="F:demethylase activity"/>
    <property type="evidence" value="ECO:0007669"/>
    <property type="project" value="TreeGrafter"/>
</dbReference>
<dbReference type="Proteomes" id="UP000054560">
    <property type="component" value="Unassembled WGS sequence"/>
</dbReference>